<dbReference type="PROSITE" id="PS51419">
    <property type="entry name" value="RAB"/>
    <property type="match status" value="1"/>
</dbReference>
<dbReference type="SUPFAM" id="SSF52540">
    <property type="entry name" value="P-loop containing nucleoside triphosphate hydrolases"/>
    <property type="match status" value="1"/>
</dbReference>
<keyword evidence="4" id="KW-0636">Prenylation</keyword>
<dbReference type="GeneID" id="66075126"/>
<dbReference type="GO" id="GO:0000329">
    <property type="term" value="C:fungal-type vacuole membrane"/>
    <property type="evidence" value="ECO:0007669"/>
    <property type="project" value="TreeGrafter"/>
</dbReference>
<dbReference type="Proteomes" id="UP001049176">
    <property type="component" value="Chromosome 3"/>
</dbReference>
<evidence type="ECO:0000313" key="6">
    <source>
        <dbReference type="EMBL" id="KAG7095277.1"/>
    </source>
</evidence>
<dbReference type="InterPro" id="IPR027417">
    <property type="entry name" value="P-loop_NTPase"/>
</dbReference>
<feature type="region of interest" description="Disordered" evidence="5">
    <location>
        <begin position="262"/>
        <end position="304"/>
    </location>
</feature>
<evidence type="ECO:0000256" key="1">
    <source>
        <dbReference type="ARBA" id="ARBA00006270"/>
    </source>
</evidence>
<dbReference type="EMBL" id="CM032183">
    <property type="protein sequence ID" value="KAG7095277.1"/>
    <property type="molecule type" value="Genomic_DNA"/>
</dbReference>
<feature type="region of interest" description="Disordered" evidence="5">
    <location>
        <begin position="152"/>
        <end position="249"/>
    </location>
</feature>
<dbReference type="InterPro" id="IPR005225">
    <property type="entry name" value="Small_GTP-bd"/>
</dbReference>
<evidence type="ECO:0000256" key="4">
    <source>
        <dbReference type="ARBA" id="ARBA00023289"/>
    </source>
</evidence>
<dbReference type="AlphaFoldDB" id="A0A9P7S4P6"/>
<accession>A0A9P7S4P6</accession>
<sequence length="443" mass="48020">MLTIKLVVIGASGVGKTSLRGQYISGRFSSSYRATIGADFITKVLPHPSKPDQSVTLQIWDTAGQERFSSLSSAFFRGADAALLMFDVNQLESLHALSKWWSDFRDKAPLSDELVDEYCCVVVGNKMDLVSGSSTPPTFRFDVENFISNLVQLSPPPSTTTPMHTNVPRPEDYGADADDEDEDSSAEESAIGVQTQTPSHRTPSIAIIPHSLSSSSDSSAARVTDHSPSHPCSSFKARSRSSSRFYSSGTVTTTHTTLTIYHTPSSSISDNDNFHSARSSPTSQRPARRLMSLSNASSSSNSTVTPSVFAAHRDRHADDDDPESSSDALTMSAISTTATTPESHSSEVMATAAHARASVTVPGLPDRGPKLFFTSAKTGEGVRDVFEYIAARVIKKWEYDEMVESRRMSMREANLPFERDGERVQLEAGSKAISLHLRSCCGT</sequence>
<dbReference type="KEGG" id="more:E1B28_006050"/>
<organism evidence="6 7">
    <name type="scientific">Marasmius oreades</name>
    <name type="common">fairy-ring Marasmius</name>
    <dbReference type="NCBI Taxonomy" id="181124"/>
    <lineage>
        <taxon>Eukaryota</taxon>
        <taxon>Fungi</taxon>
        <taxon>Dikarya</taxon>
        <taxon>Basidiomycota</taxon>
        <taxon>Agaricomycotina</taxon>
        <taxon>Agaricomycetes</taxon>
        <taxon>Agaricomycetidae</taxon>
        <taxon>Agaricales</taxon>
        <taxon>Marasmiineae</taxon>
        <taxon>Marasmiaceae</taxon>
        <taxon>Marasmius</taxon>
    </lineage>
</organism>
<dbReference type="OrthoDB" id="9989112at2759"/>
<feature type="compositionally biased region" description="Low complexity" evidence="5">
    <location>
        <begin position="233"/>
        <end position="249"/>
    </location>
</feature>
<name>A0A9P7S4P6_9AGAR</name>
<dbReference type="SMART" id="SM00173">
    <property type="entry name" value="RAS"/>
    <property type="match status" value="1"/>
</dbReference>
<dbReference type="InterPro" id="IPR001806">
    <property type="entry name" value="Small_GTPase"/>
</dbReference>
<dbReference type="CDD" id="cd00154">
    <property type="entry name" value="Rab"/>
    <property type="match status" value="1"/>
</dbReference>
<keyword evidence="2" id="KW-0547">Nucleotide-binding</keyword>
<dbReference type="NCBIfam" id="TIGR00231">
    <property type="entry name" value="small_GTP"/>
    <property type="match status" value="1"/>
</dbReference>
<dbReference type="FunFam" id="3.40.50.300:FF:001447">
    <property type="entry name" value="Ras-related protein Rab-1B"/>
    <property type="match status" value="1"/>
</dbReference>
<dbReference type="GO" id="GO:0005525">
    <property type="term" value="F:GTP binding"/>
    <property type="evidence" value="ECO:0007669"/>
    <property type="project" value="UniProtKB-KW"/>
</dbReference>
<dbReference type="RefSeq" id="XP_043011747.1">
    <property type="nucleotide sequence ID" value="XM_043150657.1"/>
</dbReference>
<dbReference type="GO" id="GO:0003924">
    <property type="term" value="F:GTPase activity"/>
    <property type="evidence" value="ECO:0007669"/>
    <property type="project" value="InterPro"/>
</dbReference>
<dbReference type="PRINTS" id="PR00449">
    <property type="entry name" value="RASTRNSFRMNG"/>
</dbReference>
<keyword evidence="4" id="KW-0449">Lipoprotein</keyword>
<dbReference type="SMART" id="SM00174">
    <property type="entry name" value="RHO"/>
    <property type="match status" value="1"/>
</dbReference>
<dbReference type="Pfam" id="PF00071">
    <property type="entry name" value="Ras"/>
    <property type="match status" value="1"/>
</dbReference>
<dbReference type="PROSITE" id="PS51421">
    <property type="entry name" value="RAS"/>
    <property type="match status" value="1"/>
</dbReference>
<keyword evidence="7" id="KW-1185">Reference proteome</keyword>
<proteinExistence type="inferred from homology"/>
<dbReference type="GO" id="GO:0032889">
    <property type="term" value="P:regulation of vacuole fusion, non-autophagic"/>
    <property type="evidence" value="ECO:0007669"/>
    <property type="project" value="TreeGrafter"/>
</dbReference>
<evidence type="ECO:0000256" key="3">
    <source>
        <dbReference type="ARBA" id="ARBA00023134"/>
    </source>
</evidence>
<protein>
    <recommendedName>
        <fullName evidence="8">Ras-domain-containing protein</fullName>
    </recommendedName>
</protein>
<feature type="compositionally biased region" description="Low complexity" evidence="5">
    <location>
        <begin position="204"/>
        <end position="221"/>
    </location>
</feature>
<dbReference type="GO" id="GO:0005770">
    <property type="term" value="C:late endosome"/>
    <property type="evidence" value="ECO:0007669"/>
    <property type="project" value="TreeGrafter"/>
</dbReference>
<feature type="compositionally biased region" description="Polar residues" evidence="5">
    <location>
        <begin position="192"/>
        <end position="202"/>
    </location>
</feature>
<reference evidence="6" key="1">
    <citation type="journal article" date="2021" name="Genome Biol. Evol.">
        <title>The assembled and annotated genome of the fairy-ring fungus Marasmius oreades.</title>
        <authorList>
            <person name="Hiltunen M."/>
            <person name="Ament-Velasquez S.L."/>
            <person name="Johannesson H."/>
        </authorList>
    </citation>
    <scope>NUCLEOTIDE SEQUENCE</scope>
    <source>
        <strain evidence="6">03SP1</strain>
    </source>
</reference>
<evidence type="ECO:0008006" key="8">
    <source>
        <dbReference type="Google" id="ProtNLM"/>
    </source>
</evidence>
<dbReference type="PANTHER" id="PTHR47981">
    <property type="entry name" value="RAB FAMILY"/>
    <property type="match status" value="1"/>
</dbReference>
<dbReference type="SMART" id="SM00175">
    <property type="entry name" value="RAB"/>
    <property type="match status" value="1"/>
</dbReference>
<feature type="compositionally biased region" description="Polar residues" evidence="5">
    <location>
        <begin position="264"/>
        <end position="285"/>
    </location>
</feature>
<feature type="compositionally biased region" description="Low complexity" evidence="5">
    <location>
        <begin position="289"/>
        <end position="304"/>
    </location>
</feature>
<dbReference type="PANTHER" id="PTHR47981:SF20">
    <property type="entry name" value="RAS-RELATED PROTEIN RAB-7A"/>
    <property type="match status" value="1"/>
</dbReference>
<evidence type="ECO:0000256" key="2">
    <source>
        <dbReference type="ARBA" id="ARBA00022741"/>
    </source>
</evidence>
<dbReference type="Gene3D" id="3.40.50.300">
    <property type="entry name" value="P-loop containing nucleotide triphosphate hydrolases"/>
    <property type="match status" value="1"/>
</dbReference>
<gene>
    <name evidence="6" type="ORF">E1B28_006050</name>
</gene>
<keyword evidence="3" id="KW-0342">GTP-binding</keyword>
<evidence type="ECO:0000313" key="7">
    <source>
        <dbReference type="Proteomes" id="UP001049176"/>
    </source>
</evidence>
<comment type="caution">
    <text evidence="6">The sequence shown here is derived from an EMBL/GenBank/DDBJ whole genome shotgun (WGS) entry which is preliminary data.</text>
</comment>
<feature type="compositionally biased region" description="Acidic residues" evidence="5">
    <location>
        <begin position="173"/>
        <end position="186"/>
    </location>
</feature>
<comment type="similarity">
    <text evidence="1">Belongs to the small GTPase superfamily. Rab family.</text>
</comment>
<evidence type="ECO:0000256" key="5">
    <source>
        <dbReference type="SAM" id="MobiDB-lite"/>
    </source>
</evidence>